<feature type="region of interest" description="Disordered" evidence="1">
    <location>
        <begin position="80"/>
        <end position="102"/>
    </location>
</feature>
<reference evidence="2" key="1">
    <citation type="journal article" date="2014" name="Int. J. Syst. Evol. Microbiol.">
        <title>Complete genome sequence of Corynebacterium casei LMG S-19264T (=DSM 44701T), isolated from a smear-ripened cheese.</title>
        <authorList>
            <consortium name="US DOE Joint Genome Institute (JGI-PGF)"/>
            <person name="Walter F."/>
            <person name="Albersmeier A."/>
            <person name="Kalinowski J."/>
            <person name="Ruckert C."/>
        </authorList>
    </citation>
    <scope>NUCLEOTIDE SEQUENCE</scope>
    <source>
        <strain evidence="2">JCM 16108</strain>
    </source>
</reference>
<proteinExistence type="predicted"/>
<name>A0A830FYS1_9EURY</name>
<reference evidence="2" key="2">
    <citation type="submission" date="2020-09" db="EMBL/GenBank/DDBJ databases">
        <authorList>
            <person name="Sun Q."/>
            <person name="Ohkuma M."/>
        </authorList>
    </citation>
    <scope>NUCLEOTIDE SEQUENCE</scope>
    <source>
        <strain evidence="2">JCM 16108</strain>
    </source>
</reference>
<dbReference type="AlphaFoldDB" id="A0A830FYS1"/>
<keyword evidence="3" id="KW-1185">Reference proteome</keyword>
<dbReference type="Proteomes" id="UP000614609">
    <property type="component" value="Unassembled WGS sequence"/>
</dbReference>
<evidence type="ECO:0000313" key="2">
    <source>
        <dbReference type="EMBL" id="GGM63344.1"/>
    </source>
</evidence>
<gene>
    <name evidence="2" type="ORF">GCM10009017_11820</name>
</gene>
<feature type="compositionally biased region" description="Basic and acidic residues" evidence="1">
    <location>
        <begin position="93"/>
        <end position="102"/>
    </location>
</feature>
<comment type="caution">
    <text evidence="2">The sequence shown here is derived from an EMBL/GenBank/DDBJ whole genome shotgun (WGS) entry which is preliminary data.</text>
</comment>
<dbReference type="EMBL" id="BMOO01000002">
    <property type="protein sequence ID" value="GGM63344.1"/>
    <property type="molecule type" value="Genomic_DNA"/>
</dbReference>
<sequence length="102" mass="11703">MSRYHELRFPQMNTVSDRQNGVERDFEVFDRMNRPITRLPPPFDGGGVVSRQVNGRRQYPEFVSAIYKNIWINPMGADARRVPSDRTAAGRRAARDAHVESG</sequence>
<evidence type="ECO:0000313" key="3">
    <source>
        <dbReference type="Proteomes" id="UP000614609"/>
    </source>
</evidence>
<evidence type="ECO:0000256" key="1">
    <source>
        <dbReference type="SAM" id="MobiDB-lite"/>
    </source>
</evidence>
<protein>
    <submittedName>
        <fullName evidence="2">Uncharacterized protein</fullName>
    </submittedName>
</protein>
<organism evidence="2 3">
    <name type="scientific">Halarchaeum rubridurum</name>
    <dbReference type="NCBI Taxonomy" id="489911"/>
    <lineage>
        <taxon>Archaea</taxon>
        <taxon>Methanobacteriati</taxon>
        <taxon>Methanobacteriota</taxon>
        <taxon>Stenosarchaea group</taxon>
        <taxon>Halobacteria</taxon>
        <taxon>Halobacteriales</taxon>
        <taxon>Halobacteriaceae</taxon>
    </lineage>
</organism>
<accession>A0A830FYS1</accession>